<keyword evidence="4" id="KW-1185">Reference proteome</keyword>
<evidence type="ECO:0000256" key="2">
    <source>
        <dbReference type="SAM" id="SignalP"/>
    </source>
</evidence>
<feature type="signal peptide" evidence="2">
    <location>
        <begin position="1"/>
        <end position="26"/>
    </location>
</feature>
<name>A0ABV4ACI7_9GAMM</name>
<organism evidence="3 4">
    <name type="scientific">Isoalcanivorax beigongshangi</name>
    <dbReference type="NCBI Taxonomy" id="3238810"/>
    <lineage>
        <taxon>Bacteria</taxon>
        <taxon>Pseudomonadati</taxon>
        <taxon>Pseudomonadota</taxon>
        <taxon>Gammaproteobacteria</taxon>
        <taxon>Oceanospirillales</taxon>
        <taxon>Alcanivoracaceae</taxon>
        <taxon>Isoalcanivorax</taxon>
    </lineage>
</organism>
<keyword evidence="1" id="KW-0472">Membrane</keyword>
<dbReference type="RefSeq" id="WP_369453802.1">
    <property type="nucleotide sequence ID" value="NZ_JBGCUO010000001.1"/>
</dbReference>
<accession>A0ABV4ACI7</accession>
<keyword evidence="1" id="KW-1133">Transmembrane helix</keyword>
<reference evidence="3 4" key="1">
    <citation type="submission" date="2024-07" db="EMBL/GenBank/DDBJ databases">
        <authorList>
            <person name="Ren Q."/>
        </authorList>
    </citation>
    <scope>NUCLEOTIDE SEQUENCE [LARGE SCALE GENOMIC DNA]</scope>
    <source>
        <strain evidence="3 4">REN37</strain>
    </source>
</reference>
<feature type="chain" id="PRO_5045257352" description="Multidrug transporter" evidence="2">
    <location>
        <begin position="27"/>
        <end position="116"/>
    </location>
</feature>
<dbReference type="EMBL" id="JBGCUO010000001">
    <property type="protein sequence ID" value="MEY1660554.1"/>
    <property type="molecule type" value="Genomic_DNA"/>
</dbReference>
<comment type="caution">
    <text evidence="3">The sequence shown here is derived from an EMBL/GenBank/DDBJ whole genome shotgun (WGS) entry which is preliminary data.</text>
</comment>
<sequence length="116" mass="11968">MSRFKRSVAAGLVAACLLGSMPVAQASSLYVDDRPGEFAVAGDILIARPVLLAVTALGVAAFAVSLPFSALGGNVAEAGDTLVRAPARATFLRCLGCTPEQHQQRQAAKRSLASEQ</sequence>
<gene>
    <name evidence="3" type="ORF">AB5I84_00160</name>
</gene>
<keyword evidence="2" id="KW-0732">Signal</keyword>
<evidence type="ECO:0008006" key="5">
    <source>
        <dbReference type="Google" id="ProtNLM"/>
    </source>
</evidence>
<evidence type="ECO:0000313" key="3">
    <source>
        <dbReference type="EMBL" id="MEY1660554.1"/>
    </source>
</evidence>
<dbReference type="Proteomes" id="UP001562065">
    <property type="component" value="Unassembled WGS sequence"/>
</dbReference>
<evidence type="ECO:0000256" key="1">
    <source>
        <dbReference type="SAM" id="Phobius"/>
    </source>
</evidence>
<protein>
    <recommendedName>
        <fullName evidence="5">Multidrug transporter</fullName>
    </recommendedName>
</protein>
<keyword evidence="1" id="KW-0812">Transmembrane</keyword>
<feature type="transmembrane region" description="Helical" evidence="1">
    <location>
        <begin position="50"/>
        <end position="71"/>
    </location>
</feature>
<proteinExistence type="predicted"/>
<evidence type="ECO:0000313" key="4">
    <source>
        <dbReference type="Proteomes" id="UP001562065"/>
    </source>
</evidence>